<evidence type="ECO:0000256" key="8">
    <source>
        <dbReference type="SAM" id="Phobius"/>
    </source>
</evidence>
<feature type="transmembrane region" description="Helical" evidence="8">
    <location>
        <begin position="113"/>
        <end position="134"/>
    </location>
</feature>
<dbReference type="EMBL" id="CP035807">
    <property type="protein sequence ID" value="QEN05326.1"/>
    <property type="molecule type" value="Genomic_DNA"/>
</dbReference>
<dbReference type="Pfam" id="PF01032">
    <property type="entry name" value="FecCD"/>
    <property type="match status" value="1"/>
</dbReference>
<evidence type="ECO:0000313" key="10">
    <source>
        <dbReference type="Proteomes" id="UP000323824"/>
    </source>
</evidence>
<feature type="transmembrane region" description="Helical" evidence="8">
    <location>
        <begin position="276"/>
        <end position="294"/>
    </location>
</feature>
<dbReference type="RefSeq" id="WP_149568564.1">
    <property type="nucleotide sequence ID" value="NZ_CP035807.1"/>
</dbReference>
<protein>
    <submittedName>
        <fullName evidence="9">Iron ABC transporter permease</fullName>
    </submittedName>
</protein>
<feature type="transmembrane region" description="Helical" evidence="8">
    <location>
        <begin position="306"/>
        <end position="323"/>
    </location>
</feature>
<dbReference type="PANTHER" id="PTHR30472:SF1">
    <property type="entry name" value="FE(3+) DICITRATE TRANSPORT SYSTEM PERMEASE PROTEIN FECC-RELATED"/>
    <property type="match status" value="1"/>
</dbReference>
<keyword evidence="7 8" id="KW-0472">Membrane</keyword>
<evidence type="ECO:0000256" key="3">
    <source>
        <dbReference type="ARBA" id="ARBA00022448"/>
    </source>
</evidence>
<evidence type="ECO:0000313" key="9">
    <source>
        <dbReference type="EMBL" id="QEN05326.1"/>
    </source>
</evidence>
<keyword evidence="6 8" id="KW-1133">Transmembrane helix</keyword>
<sequence>MVKRSLLIIISIISIVATIFLSLAFGARDINFIEVLDTLIHTKKETLIQVVIWERVPRTIFGLIAGLSLGVSGALMQGITRNPIADPSVLGVNTGASLFVVIGIVFFNINSAFLYILLAILGAFSAAIFVYVVGSLGFGGVTPIKLALAGTVTSIALTSVTNAIVLPNAENLNSFRFWSVGSLSGATYQGILAMIPFFLIGLLIAFIISNPLNALALGDELATGLGARPTMIRLLGAISGVILCGSVTAIAGPIGFIGLMVPHVIKIIVGTNQKLLLPYSGIGGALLLLNADILGRVIGTPSELEVGIITAFIGAPILIVIVMRSKVDTK</sequence>
<feature type="transmembrane region" description="Helical" evidence="8">
    <location>
        <begin position="186"/>
        <end position="208"/>
    </location>
</feature>
<dbReference type="Gene3D" id="1.10.3470.10">
    <property type="entry name" value="ABC transporter involved in vitamin B12 uptake, BtuC"/>
    <property type="match status" value="1"/>
</dbReference>
<evidence type="ECO:0000256" key="5">
    <source>
        <dbReference type="ARBA" id="ARBA00022692"/>
    </source>
</evidence>
<keyword evidence="4" id="KW-1003">Cell membrane</keyword>
<dbReference type="GO" id="GO:0022857">
    <property type="term" value="F:transmembrane transporter activity"/>
    <property type="evidence" value="ECO:0007669"/>
    <property type="project" value="InterPro"/>
</dbReference>
<reference evidence="9 10" key="1">
    <citation type="submission" date="2019-02" db="EMBL/GenBank/DDBJ databases">
        <authorList>
            <person name="Fomenkov A."/>
            <person name="Dubinina G."/>
            <person name="Grabovich M."/>
            <person name="Vincze T."/>
            <person name="Roberts R.J."/>
        </authorList>
    </citation>
    <scope>NUCLEOTIDE SEQUENCE [LARGE SCALE GENOMIC DNA]</scope>
    <source>
        <strain evidence="9 10">P</strain>
    </source>
</reference>
<dbReference type="Proteomes" id="UP000323824">
    <property type="component" value="Chromosome"/>
</dbReference>
<dbReference type="PANTHER" id="PTHR30472">
    <property type="entry name" value="FERRIC ENTEROBACTIN TRANSPORT SYSTEM PERMEASE PROTEIN"/>
    <property type="match status" value="1"/>
</dbReference>
<name>A0A5C1QFG3_9SPIO</name>
<gene>
    <name evidence="9" type="ORF">EW093_11590</name>
</gene>
<dbReference type="KEGG" id="sper:EW093_11590"/>
<dbReference type="CDD" id="cd06550">
    <property type="entry name" value="TM_ABC_iron-siderophores_like"/>
    <property type="match status" value="1"/>
</dbReference>
<dbReference type="InterPro" id="IPR000522">
    <property type="entry name" value="ABC_transptr_permease_BtuC"/>
</dbReference>
<dbReference type="GO" id="GO:0033214">
    <property type="term" value="P:siderophore-iron import into cell"/>
    <property type="evidence" value="ECO:0007669"/>
    <property type="project" value="TreeGrafter"/>
</dbReference>
<reference evidence="9 10" key="2">
    <citation type="submission" date="2019-09" db="EMBL/GenBank/DDBJ databases">
        <title>Complete Genome Sequence and Methylome Analysis of free living Spirochaetas.</title>
        <authorList>
            <person name="Leshcheva N."/>
            <person name="Mikheeva N."/>
        </authorList>
    </citation>
    <scope>NUCLEOTIDE SEQUENCE [LARGE SCALE GENOMIC DNA]</scope>
    <source>
        <strain evidence="9 10">P</strain>
    </source>
</reference>
<dbReference type="GO" id="GO:0005886">
    <property type="term" value="C:plasma membrane"/>
    <property type="evidence" value="ECO:0007669"/>
    <property type="project" value="UniProtKB-SubCell"/>
</dbReference>
<dbReference type="InterPro" id="IPR037294">
    <property type="entry name" value="ABC_BtuC-like"/>
</dbReference>
<evidence type="ECO:0000256" key="1">
    <source>
        <dbReference type="ARBA" id="ARBA00004651"/>
    </source>
</evidence>
<dbReference type="AlphaFoldDB" id="A0A5C1QFG3"/>
<keyword evidence="5 8" id="KW-0812">Transmembrane</keyword>
<feature type="transmembrane region" description="Helical" evidence="8">
    <location>
        <begin position="88"/>
        <end position="107"/>
    </location>
</feature>
<dbReference type="FunFam" id="1.10.3470.10:FF:000001">
    <property type="entry name" value="Vitamin B12 ABC transporter permease BtuC"/>
    <property type="match status" value="1"/>
</dbReference>
<evidence type="ECO:0000256" key="7">
    <source>
        <dbReference type="ARBA" id="ARBA00023136"/>
    </source>
</evidence>
<comment type="similarity">
    <text evidence="2">Belongs to the binding-protein-dependent transport system permease family. FecCD subfamily.</text>
</comment>
<keyword evidence="3" id="KW-0813">Transport</keyword>
<dbReference type="SUPFAM" id="SSF81345">
    <property type="entry name" value="ABC transporter involved in vitamin B12 uptake, BtuC"/>
    <property type="match status" value="1"/>
</dbReference>
<proteinExistence type="inferred from homology"/>
<feature type="transmembrane region" description="Helical" evidence="8">
    <location>
        <begin position="234"/>
        <end position="256"/>
    </location>
</feature>
<evidence type="ECO:0000256" key="2">
    <source>
        <dbReference type="ARBA" id="ARBA00007935"/>
    </source>
</evidence>
<accession>A0A5C1QFG3</accession>
<feature type="transmembrane region" description="Helical" evidence="8">
    <location>
        <begin position="146"/>
        <end position="166"/>
    </location>
</feature>
<feature type="transmembrane region" description="Helical" evidence="8">
    <location>
        <begin position="59"/>
        <end position="76"/>
    </location>
</feature>
<organism evidence="9 10">
    <name type="scientific">Thiospirochaeta perfilievii</name>
    <dbReference type="NCBI Taxonomy" id="252967"/>
    <lineage>
        <taxon>Bacteria</taxon>
        <taxon>Pseudomonadati</taxon>
        <taxon>Spirochaetota</taxon>
        <taxon>Spirochaetia</taxon>
        <taxon>Spirochaetales</taxon>
        <taxon>Spirochaetaceae</taxon>
        <taxon>Thiospirochaeta</taxon>
    </lineage>
</organism>
<evidence type="ECO:0000256" key="6">
    <source>
        <dbReference type="ARBA" id="ARBA00022989"/>
    </source>
</evidence>
<dbReference type="OrthoDB" id="9792889at2"/>
<keyword evidence="10" id="KW-1185">Reference proteome</keyword>
<comment type="subcellular location">
    <subcellularLocation>
        <location evidence="1">Cell membrane</location>
        <topology evidence="1">Multi-pass membrane protein</topology>
    </subcellularLocation>
</comment>
<evidence type="ECO:0000256" key="4">
    <source>
        <dbReference type="ARBA" id="ARBA00022475"/>
    </source>
</evidence>